<evidence type="ECO:0008006" key="3">
    <source>
        <dbReference type="Google" id="ProtNLM"/>
    </source>
</evidence>
<sequence length="88" mass="9829">MGQQKLDSKGYETVTMKVGSITSKVSGVRNGLNTSTAHLKVKHIQTIFQIYDDLSRLVSAYGEMVEHDLKEFKQVGINIQQTDKEASK</sequence>
<name>A0A2A5S3G1_9LACT</name>
<dbReference type="RefSeq" id="WP_068162620.1">
    <property type="nucleotide sequence ID" value="NZ_JXJX01000002.1"/>
</dbReference>
<comment type="caution">
    <text evidence="1">The sequence shown here is derived from an EMBL/GenBank/DDBJ whole genome shotgun (WGS) entry which is preliminary data.</text>
</comment>
<gene>
    <name evidence="1" type="ORF">RU87_GL000751</name>
</gene>
<dbReference type="AlphaFoldDB" id="A0A2A5S3G1"/>
<evidence type="ECO:0000313" key="1">
    <source>
        <dbReference type="EMBL" id="PCS08014.1"/>
    </source>
</evidence>
<dbReference type="Proteomes" id="UP000242246">
    <property type="component" value="Unassembled WGS sequence"/>
</dbReference>
<evidence type="ECO:0000313" key="2">
    <source>
        <dbReference type="Proteomes" id="UP000242246"/>
    </source>
</evidence>
<proteinExistence type="predicted"/>
<organism evidence="1 2">
    <name type="scientific">Pseudolactococcus plantarum</name>
    <dbReference type="NCBI Taxonomy" id="1365"/>
    <lineage>
        <taxon>Bacteria</taxon>
        <taxon>Bacillati</taxon>
        <taxon>Bacillota</taxon>
        <taxon>Bacilli</taxon>
        <taxon>Lactobacillales</taxon>
        <taxon>Streptococcaceae</taxon>
        <taxon>Pseudolactococcus</taxon>
    </lineage>
</organism>
<protein>
    <recommendedName>
        <fullName evidence="3">Type VII secretion effector</fullName>
    </recommendedName>
</protein>
<dbReference type="STRING" id="1348632.GCA_001591745_01050"/>
<keyword evidence="2" id="KW-1185">Reference proteome</keyword>
<accession>A0A2A5S3G1</accession>
<dbReference type="OrthoDB" id="3035487at2"/>
<reference evidence="1 2" key="1">
    <citation type="submission" date="2014-12" db="EMBL/GenBank/DDBJ databases">
        <title>Draft genome sequences of 10 type strains of Lactococcus.</title>
        <authorList>
            <person name="Sun Z."/>
            <person name="Zhong Z."/>
            <person name="Liu W."/>
            <person name="Zhang W."/>
            <person name="Zhang H."/>
        </authorList>
    </citation>
    <scope>NUCLEOTIDE SEQUENCE [LARGE SCALE GENOMIC DNA]</scope>
    <source>
        <strain evidence="1 2">DSM 20686</strain>
    </source>
</reference>
<dbReference type="EMBL" id="JXJX01000002">
    <property type="protein sequence ID" value="PCS08014.1"/>
    <property type="molecule type" value="Genomic_DNA"/>
</dbReference>